<dbReference type="OrthoDB" id="5790668at2759"/>
<keyword evidence="3" id="KW-1185">Reference proteome</keyword>
<dbReference type="InterPro" id="IPR036860">
    <property type="entry name" value="SH2_dom_sf"/>
</dbReference>
<organism evidence="2 3">
    <name type="scientific">Cylicostephanus goldi</name>
    <name type="common">Nematode worm</name>
    <dbReference type="NCBI Taxonomy" id="71465"/>
    <lineage>
        <taxon>Eukaryota</taxon>
        <taxon>Metazoa</taxon>
        <taxon>Ecdysozoa</taxon>
        <taxon>Nematoda</taxon>
        <taxon>Chromadorea</taxon>
        <taxon>Rhabditida</taxon>
        <taxon>Rhabditina</taxon>
        <taxon>Rhabditomorpha</taxon>
        <taxon>Strongyloidea</taxon>
        <taxon>Strongylidae</taxon>
        <taxon>Cylicostephanus</taxon>
    </lineage>
</organism>
<protein>
    <recommendedName>
        <fullName evidence="1">SH2 domain-containing protein</fullName>
    </recommendedName>
</protein>
<proteinExistence type="predicted"/>
<dbReference type="SMART" id="SM00252">
    <property type="entry name" value="SH2"/>
    <property type="match status" value="1"/>
</dbReference>
<dbReference type="SUPFAM" id="SSF55550">
    <property type="entry name" value="SH2 domain"/>
    <property type="match status" value="1"/>
</dbReference>
<accession>A0A3P6RT77</accession>
<evidence type="ECO:0000259" key="1">
    <source>
        <dbReference type="SMART" id="SM00252"/>
    </source>
</evidence>
<dbReference type="EMBL" id="UYRV01016951">
    <property type="protein sequence ID" value="VDK62657.1"/>
    <property type="molecule type" value="Genomic_DNA"/>
</dbReference>
<evidence type="ECO:0000313" key="3">
    <source>
        <dbReference type="Proteomes" id="UP000271889"/>
    </source>
</evidence>
<dbReference type="AlphaFoldDB" id="A0A3P6RT77"/>
<dbReference type="Gene3D" id="3.30.505.10">
    <property type="entry name" value="SH2 domain"/>
    <property type="match status" value="1"/>
</dbReference>
<reference evidence="2 3" key="1">
    <citation type="submission" date="2018-11" db="EMBL/GenBank/DDBJ databases">
        <authorList>
            <consortium name="Pathogen Informatics"/>
        </authorList>
    </citation>
    <scope>NUCLEOTIDE SEQUENCE [LARGE SCALE GENOMIC DNA]</scope>
</reference>
<feature type="domain" description="SH2" evidence="1">
    <location>
        <begin position="17"/>
        <end position="98"/>
    </location>
</feature>
<gene>
    <name evidence="2" type="ORF">CGOC_LOCUS5541</name>
</gene>
<dbReference type="Proteomes" id="UP000271889">
    <property type="component" value="Unassembled WGS sequence"/>
</dbReference>
<evidence type="ECO:0000313" key="2">
    <source>
        <dbReference type="EMBL" id="VDK62657.1"/>
    </source>
</evidence>
<sequence length="134" mass="15228">MFPPNYLDAVKLALLNEPVYHGKQTVEAVLQKLQKDGEFLLQDGDSANTIILSVFKEVVRDFLITIEQVGDSHRFVVGTQRFESISEMLSELKSVRSGSETLELDTAMCRNDGRTTLFILIPQIFYKQFESCVH</sequence>
<dbReference type="Pfam" id="PF00017">
    <property type="entry name" value="SH2"/>
    <property type="match status" value="1"/>
</dbReference>
<name>A0A3P6RT77_CYLGO</name>
<dbReference type="InterPro" id="IPR000980">
    <property type="entry name" value="SH2"/>
</dbReference>